<gene>
    <name evidence="1" type="ORF">ACFFRO_02430</name>
</gene>
<accession>A0ABV5V854</accession>
<sequence>MRAVLPAVPSVPSLISELTECCAVFVPGVPARTGTVAFWQPEGLAPPPVPWGAAADLTVALPGAEDVEGVTVPAVLLSVRAALPVLTRARSSALAHRACVFWGAAALLALDCAARGLLLPGLCESGHDAWRAGPLGPEDTELIRRLAASMPLEACAVPLSGTGTLLLAPEGLLRGFLDAVADTPPRSPAASLAAGGAAFAAKAPQFVPRRASRAADVAAAYDAGVRLSLRIEVSGPVSAEAGPRFCAVPQLHAVSDPALVVDAAEVWTGTPSAERPGPRARTDALLALPRTAPVWPALERLLSAAVPVAVDLDDEDVTVLLRDAARAPAAAGFEVQWPMELHRRLTTGVLIGASSGQTGTPPGVDGAVGPLRRRRVLRLGACAGR</sequence>
<dbReference type="Proteomes" id="UP001589703">
    <property type="component" value="Unassembled WGS sequence"/>
</dbReference>
<keyword evidence="2" id="KW-1185">Reference proteome</keyword>
<dbReference type="EMBL" id="JBHMAR010000002">
    <property type="protein sequence ID" value="MFB9734011.1"/>
    <property type="molecule type" value="Genomic_DNA"/>
</dbReference>
<dbReference type="RefSeq" id="WP_383223268.1">
    <property type="nucleotide sequence ID" value="NZ_JBHMAR010000002.1"/>
</dbReference>
<protein>
    <submittedName>
        <fullName evidence="1">Uncharacterized protein</fullName>
    </submittedName>
</protein>
<evidence type="ECO:0000313" key="2">
    <source>
        <dbReference type="Proteomes" id="UP001589703"/>
    </source>
</evidence>
<comment type="caution">
    <text evidence="1">The sequence shown here is derived from an EMBL/GenBank/DDBJ whole genome shotgun (WGS) entry which is preliminary data.</text>
</comment>
<proteinExistence type="predicted"/>
<evidence type="ECO:0000313" key="1">
    <source>
        <dbReference type="EMBL" id="MFB9734011.1"/>
    </source>
</evidence>
<organism evidence="1 2">
    <name type="scientific">Streptomyces thermocoprophilus</name>
    <dbReference type="NCBI Taxonomy" id="78356"/>
    <lineage>
        <taxon>Bacteria</taxon>
        <taxon>Bacillati</taxon>
        <taxon>Actinomycetota</taxon>
        <taxon>Actinomycetes</taxon>
        <taxon>Kitasatosporales</taxon>
        <taxon>Streptomycetaceae</taxon>
        <taxon>Streptomyces</taxon>
    </lineage>
</organism>
<reference evidence="1 2" key="1">
    <citation type="submission" date="2024-09" db="EMBL/GenBank/DDBJ databases">
        <authorList>
            <person name="Sun Q."/>
            <person name="Mori K."/>
        </authorList>
    </citation>
    <scope>NUCLEOTIDE SEQUENCE [LARGE SCALE GENOMIC DNA]</scope>
    <source>
        <strain evidence="1 2">JCM 10918</strain>
    </source>
</reference>
<name>A0ABV5V854_9ACTN</name>